<dbReference type="RefSeq" id="WP_343053282.1">
    <property type="nucleotide sequence ID" value="NZ_BAAAER010000003.1"/>
</dbReference>
<dbReference type="CDD" id="cd11339">
    <property type="entry name" value="AmyAc_bac_CMD_like_2"/>
    <property type="match status" value="1"/>
</dbReference>
<evidence type="ECO:0000256" key="3">
    <source>
        <dbReference type="ARBA" id="ARBA00022723"/>
    </source>
</evidence>
<evidence type="ECO:0000256" key="6">
    <source>
        <dbReference type="ARBA" id="ARBA00023277"/>
    </source>
</evidence>
<keyword evidence="11" id="KW-1185">Reference proteome</keyword>
<dbReference type="Proteomes" id="UP000529946">
    <property type="component" value="Unassembled WGS sequence"/>
</dbReference>
<comment type="similarity">
    <text evidence="2">Belongs to the glycosyl hydrolase 13 family.</text>
</comment>
<reference evidence="10 11" key="1">
    <citation type="submission" date="2020-08" db="EMBL/GenBank/DDBJ databases">
        <title>Genomic Encyclopedia of Type Strains, Phase IV (KMG-IV): sequencing the most valuable type-strain genomes for metagenomic binning, comparative biology and taxonomic classification.</title>
        <authorList>
            <person name="Goeker M."/>
        </authorList>
    </citation>
    <scope>NUCLEOTIDE SEQUENCE [LARGE SCALE GENOMIC DNA]</scope>
    <source>
        <strain evidence="10 11">DSM 23960</strain>
    </source>
</reference>
<evidence type="ECO:0000313" key="10">
    <source>
        <dbReference type="EMBL" id="MBB4084151.1"/>
    </source>
</evidence>
<dbReference type="Pfam" id="PF00128">
    <property type="entry name" value="Alpha-amylase"/>
    <property type="match status" value="1"/>
</dbReference>
<comment type="cofactor">
    <cofactor evidence="1">
        <name>Ca(2+)</name>
        <dbReference type="ChEBI" id="CHEBI:29108"/>
    </cofactor>
</comment>
<dbReference type="SUPFAM" id="SSF51011">
    <property type="entry name" value="Glycosyl hydrolase domain"/>
    <property type="match status" value="1"/>
</dbReference>
<keyword evidence="5" id="KW-0106">Calcium</keyword>
<evidence type="ECO:0000256" key="2">
    <source>
        <dbReference type="ARBA" id="ARBA00008061"/>
    </source>
</evidence>
<evidence type="ECO:0000256" key="4">
    <source>
        <dbReference type="ARBA" id="ARBA00022801"/>
    </source>
</evidence>
<dbReference type="GO" id="GO:0005975">
    <property type="term" value="P:carbohydrate metabolic process"/>
    <property type="evidence" value="ECO:0007669"/>
    <property type="project" value="InterPro"/>
</dbReference>
<dbReference type="PANTHER" id="PTHR10357">
    <property type="entry name" value="ALPHA-AMYLASE FAMILY MEMBER"/>
    <property type="match status" value="1"/>
</dbReference>
<sequence>MKRPRAARMLLLSAAVSAIAGAALAQTPDATLQALRERPPEDEVIYFLLPDRFANGEEANDRGGLVGDRLITGHDPTDPGFYHGGDLRGLTQRLDYLQGLGVTALWIAPVFQNKPVQGSPGHESAAYHGYWITDFTRVDPHLGTNDEFRALVDAAHARGMKVYLDIVINHTADVIRYRECPQNDCGYRWKGDYPYSRRGGLQGEAINEGFTGAPGGDFSTLTSPDYAYTPYVPAGEESAKAPAWLNDPAFYHNRGNSAWYSEARMDGDFAGLDDLFTEHPRVVQGFIDIYGGWIDDYGIDGYRIDTARHVNPEFWQAFVPAILERARAKGIPNFHIFGETYDFQSGTAAMHTVVDGLPTVLDFAYQRVVQNMVTGAGNPDAMGYLLMEDGIYAGGVQTARRLPTFTGNHDLARIGHLILKEKPDISDAELLDRATLAHALVILGRGVPVIYYGDEQGFTGDGDDRRARQDMFETRTTSYADDRRIGAASGPYDTNADMYRRLAEMTRVRAADARLRHGRVVVRTADQTPGVLAISRLDDDGETLVVFNTSTEARDVNVAVEIGSAQWRALLGQCPVRSAAPGSVSVSVPAMGYLVCVSESPPE</sequence>
<keyword evidence="8" id="KW-0732">Signal</keyword>
<dbReference type="SMART" id="SM00642">
    <property type="entry name" value="Aamy"/>
    <property type="match status" value="1"/>
</dbReference>
<name>A0A7W6JHC1_9CAUL</name>
<keyword evidence="4" id="KW-0378">Hydrolase</keyword>
<evidence type="ECO:0000256" key="1">
    <source>
        <dbReference type="ARBA" id="ARBA00001913"/>
    </source>
</evidence>
<dbReference type="SUPFAM" id="SSF51445">
    <property type="entry name" value="(Trans)glycosidases"/>
    <property type="match status" value="1"/>
</dbReference>
<keyword evidence="3" id="KW-0479">Metal-binding</keyword>
<comment type="caution">
    <text evidence="10">The sequence shown here is derived from an EMBL/GenBank/DDBJ whole genome shotgun (WGS) entry which is preliminary data.</text>
</comment>
<feature type="signal peptide" evidence="8">
    <location>
        <begin position="1"/>
        <end position="25"/>
    </location>
</feature>
<evidence type="ECO:0000259" key="9">
    <source>
        <dbReference type="SMART" id="SM00642"/>
    </source>
</evidence>
<dbReference type="EMBL" id="JACIDM010000003">
    <property type="protein sequence ID" value="MBB4084151.1"/>
    <property type="molecule type" value="Genomic_DNA"/>
</dbReference>
<organism evidence="10 11">
    <name type="scientific">Brevundimonas lenta</name>
    <dbReference type="NCBI Taxonomy" id="424796"/>
    <lineage>
        <taxon>Bacteria</taxon>
        <taxon>Pseudomonadati</taxon>
        <taxon>Pseudomonadota</taxon>
        <taxon>Alphaproteobacteria</taxon>
        <taxon>Caulobacterales</taxon>
        <taxon>Caulobacteraceae</taxon>
        <taxon>Brevundimonas</taxon>
    </lineage>
</organism>
<dbReference type="PIRSF" id="PIRSF001024">
    <property type="entry name" value="Alph-amyl_fung"/>
    <property type="match status" value="1"/>
</dbReference>
<proteinExistence type="inferred from homology"/>
<dbReference type="InterPro" id="IPR013777">
    <property type="entry name" value="A-amylase-like"/>
</dbReference>
<dbReference type="InterPro" id="IPR017853">
    <property type="entry name" value="GH"/>
</dbReference>
<evidence type="ECO:0000256" key="5">
    <source>
        <dbReference type="ARBA" id="ARBA00022837"/>
    </source>
</evidence>
<gene>
    <name evidence="10" type="ORF">GGR12_003039</name>
</gene>
<dbReference type="PANTHER" id="PTHR10357:SF209">
    <property type="entry name" value="PERIPLASMIC ALPHA-AMYLASE"/>
    <property type="match status" value="1"/>
</dbReference>
<feature type="chain" id="PRO_5030674793" evidence="8">
    <location>
        <begin position="26"/>
        <end position="603"/>
    </location>
</feature>
<dbReference type="Gene3D" id="3.20.20.80">
    <property type="entry name" value="Glycosidases"/>
    <property type="match status" value="1"/>
</dbReference>
<protein>
    <submittedName>
        <fullName evidence="10">Glycosidase</fullName>
    </submittedName>
</protein>
<dbReference type="GO" id="GO:0004556">
    <property type="term" value="F:alpha-amylase activity"/>
    <property type="evidence" value="ECO:0007669"/>
    <property type="project" value="InterPro"/>
</dbReference>
<dbReference type="Gene3D" id="2.60.40.1180">
    <property type="entry name" value="Golgi alpha-mannosidase II"/>
    <property type="match status" value="1"/>
</dbReference>
<feature type="domain" description="Glycosyl hydrolase family 13 catalytic" evidence="9">
    <location>
        <begin position="47"/>
        <end position="509"/>
    </location>
</feature>
<dbReference type="AlphaFoldDB" id="A0A7W6JHC1"/>
<keyword evidence="7 10" id="KW-0326">Glycosidase</keyword>
<evidence type="ECO:0000256" key="8">
    <source>
        <dbReference type="SAM" id="SignalP"/>
    </source>
</evidence>
<keyword evidence="6" id="KW-0119">Carbohydrate metabolism</keyword>
<accession>A0A7W6JHC1</accession>
<evidence type="ECO:0000256" key="7">
    <source>
        <dbReference type="ARBA" id="ARBA00023295"/>
    </source>
</evidence>
<dbReference type="InterPro" id="IPR006047">
    <property type="entry name" value="GH13_cat_dom"/>
</dbReference>
<dbReference type="InterPro" id="IPR013780">
    <property type="entry name" value="Glyco_hydro_b"/>
</dbReference>
<evidence type="ECO:0000313" key="11">
    <source>
        <dbReference type="Proteomes" id="UP000529946"/>
    </source>
</evidence>
<dbReference type="GO" id="GO:0005509">
    <property type="term" value="F:calcium ion binding"/>
    <property type="evidence" value="ECO:0007669"/>
    <property type="project" value="InterPro"/>
</dbReference>